<proteinExistence type="predicted"/>
<feature type="compositionally biased region" description="Basic residues" evidence="1">
    <location>
        <begin position="36"/>
        <end position="50"/>
    </location>
</feature>
<sequence length="107" mass="12114">IKEITAKKPEPFRAMAHAVQQIAPVAVQMATQYMHPGRRRPKKNQHKPVKNVKPLKASAPPCPTNQVLLEMEVNRKIIRRCQSTCPVSMRSVNGVCKIERRPQPVSQ</sequence>
<reference evidence="3" key="1">
    <citation type="submission" date="2010-08" db="EMBL/GenBank/DDBJ databases">
        <authorList>
            <consortium name="Caenorhabditis japonica Sequencing Consortium"/>
            <person name="Wilson R.K."/>
        </authorList>
    </citation>
    <scope>NUCLEOTIDE SEQUENCE [LARGE SCALE GENOMIC DNA]</scope>
    <source>
        <strain evidence="3">DF5081</strain>
    </source>
</reference>
<feature type="region of interest" description="Disordered" evidence="1">
    <location>
        <begin position="33"/>
        <end position="61"/>
    </location>
</feature>
<dbReference type="AlphaFoldDB" id="A0A8R1I795"/>
<name>A0A8R1I795_CAEJA</name>
<dbReference type="Proteomes" id="UP000005237">
    <property type="component" value="Unassembled WGS sequence"/>
</dbReference>
<protein>
    <submittedName>
        <fullName evidence="2">Uncharacterized protein</fullName>
    </submittedName>
</protein>
<keyword evidence="3" id="KW-1185">Reference proteome</keyword>
<evidence type="ECO:0000256" key="1">
    <source>
        <dbReference type="SAM" id="MobiDB-lite"/>
    </source>
</evidence>
<reference evidence="2" key="2">
    <citation type="submission" date="2022-06" db="UniProtKB">
        <authorList>
            <consortium name="EnsemblMetazoa"/>
        </authorList>
    </citation>
    <scope>IDENTIFICATION</scope>
    <source>
        <strain evidence="2">DF5081</strain>
    </source>
</reference>
<evidence type="ECO:0000313" key="2">
    <source>
        <dbReference type="EnsemblMetazoa" id="CJA24347.1"/>
    </source>
</evidence>
<dbReference type="EnsemblMetazoa" id="CJA24347.1">
    <property type="protein sequence ID" value="CJA24347.1"/>
    <property type="gene ID" value="WBGene00179919"/>
</dbReference>
<organism evidence="2 3">
    <name type="scientific">Caenorhabditis japonica</name>
    <dbReference type="NCBI Taxonomy" id="281687"/>
    <lineage>
        <taxon>Eukaryota</taxon>
        <taxon>Metazoa</taxon>
        <taxon>Ecdysozoa</taxon>
        <taxon>Nematoda</taxon>
        <taxon>Chromadorea</taxon>
        <taxon>Rhabditida</taxon>
        <taxon>Rhabditina</taxon>
        <taxon>Rhabditomorpha</taxon>
        <taxon>Rhabditoidea</taxon>
        <taxon>Rhabditidae</taxon>
        <taxon>Peloderinae</taxon>
        <taxon>Caenorhabditis</taxon>
    </lineage>
</organism>
<evidence type="ECO:0000313" key="3">
    <source>
        <dbReference type="Proteomes" id="UP000005237"/>
    </source>
</evidence>
<accession>A0A8R1I795</accession>